<dbReference type="KEGG" id="ppud:DW66_2644"/>
<protein>
    <submittedName>
        <fullName evidence="2">EthD family reductase</fullName>
    </submittedName>
</protein>
<dbReference type="InterPro" id="IPR011008">
    <property type="entry name" value="Dimeric_a/b-barrel"/>
</dbReference>
<dbReference type="AlphaFoldDB" id="A0A059UX45"/>
<dbReference type="RefSeq" id="WP_013972328.1">
    <property type="nucleotide sequence ID" value="NZ_CP007620.1"/>
</dbReference>
<comment type="caution">
    <text evidence="2">The sequence shown here is derived from an EMBL/GenBank/DDBJ whole genome shotgun (WGS) entry which is preliminary data.</text>
</comment>
<dbReference type="OrthoDB" id="5294870at2"/>
<evidence type="ECO:0000259" key="1">
    <source>
        <dbReference type="Pfam" id="PF07110"/>
    </source>
</evidence>
<dbReference type="Proteomes" id="UP000278162">
    <property type="component" value="Unassembled WGS sequence"/>
</dbReference>
<dbReference type="NCBIfam" id="TIGR02118">
    <property type="entry name" value="EthD family reductase"/>
    <property type="match status" value="1"/>
</dbReference>
<dbReference type="Pfam" id="PF07110">
    <property type="entry name" value="EthD"/>
    <property type="match status" value="1"/>
</dbReference>
<reference evidence="2 3" key="1">
    <citation type="submission" date="2018-10" db="EMBL/GenBank/DDBJ databases">
        <title>An outbreak of IMP-63 producing strain in France.</title>
        <authorList>
            <person name="Bour M."/>
            <person name="Liapis E."/>
            <person name="Plesiat P."/>
        </authorList>
    </citation>
    <scope>NUCLEOTIDE SEQUENCE [LARGE SCALE GENOMIC DNA]</scope>
    <source>
        <strain evidence="2 3">12917</strain>
    </source>
</reference>
<dbReference type="EMBL" id="RJAI01000002">
    <property type="protein sequence ID" value="RNF94013.1"/>
    <property type="molecule type" value="Genomic_DNA"/>
</dbReference>
<evidence type="ECO:0000313" key="3">
    <source>
        <dbReference type="Proteomes" id="UP000278162"/>
    </source>
</evidence>
<accession>A0A059UX45</accession>
<organism evidence="2 3">
    <name type="scientific">Pseudomonas putida</name>
    <name type="common">Arthrobacter siderocapsulatus</name>
    <dbReference type="NCBI Taxonomy" id="303"/>
    <lineage>
        <taxon>Bacteria</taxon>
        <taxon>Pseudomonadati</taxon>
        <taxon>Pseudomonadota</taxon>
        <taxon>Gammaproteobacteria</taxon>
        <taxon>Pseudomonadales</taxon>
        <taxon>Pseudomonadaceae</taxon>
        <taxon>Pseudomonas</taxon>
    </lineage>
</organism>
<dbReference type="SUPFAM" id="SSF54909">
    <property type="entry name" value="Dimeric alpha+beta barrel"/>
    <property type="match status" value="1"/>
</dbReference>
<proteinExistence type="predicted"/>
<dbReference type="PANTHER" id="PTHR40260:SF2">
    <property type="entry name" value="BLR8190 PROTEIN"/>
    <property type="match status" value="1"/>
</dbReference>
<sequence length="100" mass="10895">MKRVVVVYGIPQDTCAFERHYRDVHVPLVKQMPLLAGFEASLSDAGADAENWHAIAILTYRNQADLDTSLASPEGVAAVQDVGNFASGGCQIYTCEFESF</sequence>
<name>A0A059UX45_PSEPU</name>
<dbReference type="InterPro" id="IPR009799">
    <property type="entry name" value="EthD_dom"/>
</dbReference>
<feature type="domain" description="EthD" evidence="1">
    <location>
        <begin position="15"/>
        <end position="87"/>
    </location>
</feature>
<evidence type="ECO:0000313" key="2">
    <source>
        <dbReference type="EMBL" id="RNF94013.1"/>
    </source>
</evidence>
<dbReference type="GO" id="GO:0016491">
    <property type="term" value="F:oxidoreductase activity"/>
    <property type="evidence" value="ECO:0007669"/>
    <property type="project" value="InterPro"/>
</dbReference>
<dbReference type="PANTHER" id="PTHR40260">
    <property type="entry name" value="BLR8190 PROTEIN"/>
    <property type="match status" value="1"/>
</dbReference>
<dbReference type="Gene3D" id="3.30.70.100">
    <property type="match status" value="1"/>
</dbReference>
<gene>
    <name evidence="2" type="ORF">EFK07_01410</name>
</gene>